<evidence type="ECO:0000313" key="1">
    <source>
        <dbReference type="EMBL" id="EXJ15760.1"/>
    </source>
</evidence>
<dbReference type="EMBL" id="AONC01000021">
    <property type="protein sequence ID" value="EXJ15760.1"/>
    <property type="molecule type" value="Genomic_DNA"/>
</dbReference>
<gene>
    <name evidence="1" type="ORF">D779_0984</name>
</gene>
<dbReference type="OrthoDB" id="9761274at2"/>
<dbReference type="PANTHER" id="PTHR39624">
    <property type="entry name" value="PROTEIN INVOLVED IN RIMO-MEDIATED BETA-METHYLTHIOLATION OF RIBOSOMAL PROTEIN S12 YCAO"/>
    <property type="match status" value="1"/>
</dbReference>
<reference evidence="1 2" key="1">
    <citation type="submission" date="2012-11" db="EMBL/GenBank/DDBJ databases">
        <title>Genome assembly of Thiorhodococcus sp. AK35.</title>
        <authorList>
            <person name="Nupur N."/>
            <person name="Khatri I."/>
            <person name="Subramanian S."/>
            <person name="Pinnaka A."/>
        </authorList>
    </citation>
    <scope>NUCLEOTIDE SEQUENCE [LARGE SCALE GENOMIC DNA]</scope>
    <source>
        <strain evidence="1 2">AK35</strain>
    </source>
</reference>
<sequence length="136" mass="15258">MSESIEVSFPGGQRVDARIREFSIRTDQSREHGGDQSAPQPYDLFLSSIATCAGIFALKFCQSRNLSTEGLSLRMDWESNPKDLADSRIILSLTLPHGFPERYESSILRAMDLCAVKRTMETPPRFESRIDSGDRG</sequence>
<dbReference type="eggNOG" id="COG1765">
    <property type="taxonomic scope" value="Bacteria"/>
</dbReference>
<dbReference type="Proteomes" id="UP000019460">
    <property type="component" value="Unassembled WGS sequence"/>
</dbReference>
<accession>W9VZE8</accession>
<dbReference type="SUPFAM" id="SSF82784">
    <property type="entry name" value="OsmC-like"/>
    <property type="match status" value="1"/>
</dbReference>
<dbReference type="PANTHER" id="PTHR39624:SF2">
    <property type="entry name" value="OSMC-LIKE PROTEIN"/>
    <property type="match status" value="1"/>
</dbReference>
<proteinExistence type="predicted"/>
<dbReference type="RefSeq" id="WP_043751637.1">
    <property type="nucleotide sequence ID" value="NZ_AONC01000021.1"/>
</dbReference>
<name>W9VZE8_9GAMM</name>
<dbReference type="InterPro" id="IPR036102">
    <property type="entry name" value="OsmC/Ohrsf"/>
</dbReference>
<evidence type="ECO:0000313" key="2">
    <source>
        <dbReference type="Proteomes" id="UP000019460"/>
    </source>
</evidence>
<evidence type="ECO:0008006" key="3">
    <source>
        <dbReference type="Google" id="ProtNLM"/>
    </source>
</evidence>
<keyword evidence="2" id="KW-1185">Reference proteome</keyword>
<comment type="caution">
    <text evidence="1">The sequence shown here is derived from an EMBL/GenBank/DDBJ whole genome shotgun (WGS) entry which is preliminary data.</text>
</comment>
<dbReference type="InterPro" id="IPR015946">
    <property type="entry name" value="KH_dom-like_a/b"/>
</dbReference>
<organism evidence="1 2">
    <name type="scientific">Imhoffiella purpurea</name>
    <dbReference type="NCBI Taxonomy" id="1249627"/>
    <lineage>
        <taxon>Bacteria</taxon>
        <taxon>Pseudomonadati</taxon>
        <taxon>Pseudomonadota</taxon>
        <taxon>Gammaproteobacteria</taxon>
        <taxon>Chromatiales</taxon>
        <taxon>Chromatiaceae</taxon>
        <taxon>Imhoffiella</taxon>
    </lineage>
</organism>
<protein>
    <recommendedName>
        <fullName evidence="3">Osmotically inducible protein OsmC</fullName>
    </recommendedName>
</protein>
<dbReference type="AlphaFoldDB" id="W9VZE8"/>
<dbReference type="Gene3D" id="3.30.300.20">
    <property type="match status" value="1"/>
</dbReference>
<dbReference type="Pfam" id="PF02566">
    <property type="entry name" value="OsmC"/>
    <property type="match status" value="1"/>
</dbReference>
<dbReference type="InterPro" id="IPR003718">
    <property type="entry name" value="OsmC/Ohr_fam"/>
</dbReference>
<dbReference type="STRING" id="1249627.D779_0984"/>